<evidence type="ECO:0000259" key="1">
    <source>
        <dbReference type="Pfam" id="PF21294"/>
    </source>
</evidence>
<evidence type="ECO:0000313" key="2">
    <source>
        <dbReference type="EMBL" id="KAF9315246.1"/>
    </source>
</evidence>
<sequence>MKVTISSGAKNICNPAYGISISQDGDFKFQSGSWHNVTQLIKVNSKGKAVHNGYLAIYFNNKVMIRAENLVLLKNGYDPSKSQTNADQVNFQAGLGELEKLKRLEHFDVHGTDDEDINQEVVQWMGTAWLWLGIL</sequence>
<comment type="caution">
    <text evidence="2">The sequence shown here is derived from an EMBL/GenBank/DDBJ whole genome shotgun (WGS) entry which is preliminary data.</text>
</comment>
<feature type="domain" description="Polysaccharide lyase 14" evidence="1">
    <location>
        <begin position="8"/>
        <end position="75"/>
    </location>
</feature>
<reference evidence="2" key="1">
    <citation type="journal article" date="2020" name="Fungal Divers.">
        <title>Resolving the Mortierellaceae phylogeny through synthesis of multi-gene phylogenetics and phylogenomics.</title>
        <authorList>
            <person name="Vandepol N."/>
            <person name="Liber J."/>
            <person name="Desiro A."/>
            <person name="Na H."/>
            <person name="Kennedy M."/>
            <person name="Barry K."/>
            <person name="Grigoriev I.V."/>
            <person name="Miller A.N."/>
            <person name="O'Donnell K."/>
            <person name="Stajich J.E."/>
            <person name="Bonito G."/>
        </authorList>
    </citation>
    <scope>NUCLEOTIDE SEQUENCE</scope>
    <source>
        <strain evidence="2">NVP1</strain>
    </source>
</reference>
<keyword evidence="3" id="KW-1185">Reference proteome</keyword>
<dbReference type="InterPro" id="IPR048958">
    <property type="entry name" value="Polysacc_lyase_14"/>
</dbReference>
<accession>A0A9P5VG59</accession>
<organism evidence="2 3">
    <name type="scientific">Podila minutissima</name>
    <dbReference type="NCBI Taxonomy" id="64525"/>
    <lineage>
        <taxon>Eukaryota</taxon>
        <taxon>Fungi</taxon>
        <taxon>Fungi incertae sedis</taxon>
        <taxon>Mucoromycota</taxon>
        <taxon>Mortierellomycotina</taxon>
        <taxon>Mortierellomycetes</taxon>
        <taxon>Mortierellales</taxon>
        <taxon>Mortierellaceae</taxon>
        <taxon>Podila</taxon>
    </lineage>
</organism>
<proteinExistence type="predicted"/>
<gene>
    <name evidence="2" type="ORF">BG006_003781</name>
</gene>
<evidence type="ECO:0000313" key="3">
    <source>
        <dbReference type="Proteomes" id="UP000696485"/>
    </source>
</evidence>
<protein>
    <recommendedName>
        <fullName evidence="1">Polysaccharide lyase 14 domain-containing protein</fullName>
    </recommendedName>
</protein>
<name>A0A9P5VG59_9FUNG</name>
<dbReference type="EMBL" id="JAAAUY010002099">
    <property type="protein sequence ID" value="KAF9315246.1"/>
    <property type="molecule type" value="Genomic_DNA"/>
</dbReference>
<dbReference type="AlphaFoldDB" id="A0A9P5VG59"/>
<dbReference type="Gene3D" id="2.60.120.200">
    <property type="match status" value="1"/>
</dbReference>
<dbReference type="Proteomes" id="UP000696485">
    <property type="component" value="Unassembled WGS sequence"/>
</dbReference>
<dbReference type="Pfam" id="PF21294">
    <property type="entry name" value="Polysacc_lyase_14"/>
    <property type="match status" value="1"/>
</dbReference>